<evidence type="ECO:0000313" key="8">
    <source>
        <dbReference type="Proteomes" id="UP000812966"/>
    </source>
</evidence>
<feature type="region of interest" description="Disordered" evidence="6">
    <location>
        <begin position="180"/>
        <end position="288"/>
    </location>
</feature>
<dbReference type="CDD" id="cd00067">
    <property type="entry name" value="GAL4"/>
    <property type="match status" value="1"/>
</dbReference>
<dbReference type="PANTHER" id="PTHR31845">
    <property type="entry name" value="FINGER DOMAIN PROTEIN, PUTATIVE-RELATED"/>
    <property type="match status" value="1"/>
</dbReference>
<evidence type="ECO:0008006" key="9">
    <source>
        <dbReference type="Google" id="ProtNLM"/>
    </source>
</evidence>
<feature type="compositionally biased region" description="Polar residues" evidence="6">
    <location>
        <begin position="238"/>
        <end position="248"/>
    </location>
</feature>
<gene>
    <name evidence="7" type="ORF">FFLO_05986</name>
</gene>
<feature type="compositionally biased region" description="Basic and acidic residues" evidence="6">
    <location>
        <begin position="90"/>
        <end position="102"/>
    </location>
</feature>
<dbReference type="GO" id="GO:0000976">
    <property type="term" value="F:transcription cis-regulatory region binding"/>
    <property type="evidence" value="ECO:0007669"/>
    <property type="project" value="TreeGrafter"/>
</dbReference>
<keyword evidence="2" id="KW-0805">Transcription regulation</keyword>
<keyword evidence="3" id="KW-0238">DNA-binding</keyword>
<feature type="compositionally biased region" description="Polar residues" evidence="6">
    <location>
        <begin position="107"/>
        <end position="123"/>
    </location>
</feature>
<evidence type="ECO:0000256" key="5">
    <source>
        <dbReference type="ARBA" id="ARBA00023242"/>
    </source>
</evidence>
<dbReference type="SUPFAM" id="SSF57701">
    <property type="entry name" value="Zn2/Cys6 DNA-binding domain"/>
    <property type="match status" value="1"/>
</dbReference>
<feature type="compositionally biased region" description="Polar residues" evidence="6">
    <location>
        <begin position="201"/>
        <end position="217"/>
    </location>
</feature>
<evidence type="ECO:0000256" key="4">
    <source>
        <dbReference type="ARBA" id="ARBA00023163"/>
    </source>
</evidence>
<evidence type="ECO:0000256" key="6">
    <source>
        <dbReference type="SAM" id="MobiDB-lite"/>
    </source>
</evidence>
<feature type="compositionally biased region" description="Basic and acidic residues" evidence="6">
    <location>
        <begin position="189"/>
        <end position="199"/>
    </location>
</feature>
<feature type="region of interest" description="Disordered" evidence="6">
    <location>
        <begin position="51"/>
        <end position="129"/>
    </location>
</feature>
<feature type="compositionally biased region" description="Low complexity" evidence="6">
    <location>
        <begin position="255"/>
        <end position="264"/>
    </location>
</feature>
<name>A0A8K0NKZ1_9TREE</name>
<evidence type="ECO:0000313" key="7">
    <source>
        <dbReference type="EMBL" id="KAG7528691.1"/>
    </source>
</evidence>
<dbReference type="AlphaFoldDB" id="A0A8K0NKZ1"/>
<protein>
    <recommendedName>
        <fullName evidence="9">Zn(2)-C6 fungal-type domain-containing protein</fullName>
    </recommendedName>
</protein>
<comment type="caution">
    <text evidence="7">The sequence shown here is derived from an EMBL/GenBank/DDBJ whole genome shotgun (WGS) entry which is preliminary data.</text>
</comment>
<dbReference type="InterPro" id="IPR036864">
    <property type="entry name" value="Zn2-C6_fun-type_DNA-bd_sf"/>
</dbReference>
<evidence type="ECO:0000256" key="3">
    <source>
        <dbReference type="ARBA" id="ARBA00023125"/>
    </source>
</evidence>
<keyword evidence="4" id="KW-0804">Transcription</keyword>
<keyword evidence="8" id="KW-1185">Reference proteome</keyword>
<feature type="compositionally biased region" description="Low complexity" evidence="6">
    <location>
        <begin position="70"/>
        <end position="83"/>
    </location>
</feature>
<organism evidence="7 8">
    <name type="scientific">Filobasidium floriforme</name>
    <dbReference type="NCBI Taxonomy" id="5210"/>
    <lineage>
        <taxon>Eukaryota</taxon>
        <taxon>Fungi</taxon>
        <taxon>Dikarya</taxon>
        <taxon>Basidiomycota</taxon>
        <taxon>Agaricomycotina</taxon>
        <taxon>Tremellomycetes</taxon>
        <taxon>Filobasidiales</taxon>
        <taxon>Filobasidiaceae</taxon>
        <taxon>Filobasidium</taxon>
    </lineage>
</organism>
<dbReference type="GO" id="GO:0000981">
    <property type="term" value="F:DNA-binding transcription factor activity, RNA polymerase II-specific"/>
    <property type="evidence" value="ECO:0007669"/>
    <property type="project" value="InterPro"/>
</dbReference>
<dbReference type="PANTHER" id="PTHR31845:SF17">
    <property type="entry name" value="ZN(II)2CYS6 TRANSCRIPTION FACTOR (EUROFUNG)"/>
    <property type="match status" value="1"/>
</dbReference>
<reference evidence="7" key="1">
    <citation type="submission" date="2020-04" db="EMBL/GenBank/DDBJ databases">
        <title>Analysis of mating type loci in Filobasidium floriforme.</title>
        <authorList>
            <person name="Nowrousian M."/>
        </authorList>
    </citation>
    <scope>NUCLEOTIDE SEQUENCE</scope>
    <source>
        <strain evidence="7">CBS 6242</strain>
    </source>
</reference>
<sequence>MEEAPTKRALQDECQNCKSVKIPCSQKGAQLTTDEAAASCKRCARLGLPCRFAPKKTGRPRQYPARTKTTKTIKPTPTSSTTTAQVDNSSAHDHVGKKRSSDETENEGSTSKRPVPASHNQSIGLDPDIFGLTGELETIPEPFRDWQGSLQAPFTSFDGEMAELPVMFSASTIPDLALEALAGPSQKTDTIHQDHRRPLPSDTTGFSRRLQASSSRLENPVEKPVTDLESLLEPEIATDTSSSPSSLLGDNKAQGSPDSDGSSSPDRDTAPVTLRHRPRTTGAMQDPIDLGLLSYMQAECLFEQ</sequence>
<dbReference type="InterPro" id="IPR051089">
    <property type="entry name" value="prtT"/>
</dbReference>
<dbReference type="InterPro" id="IPR001138">
    <property type="entry name" value="Zn2Cys6_DnaBD"/>
</dbReference>
<evidence type="ECO:0000256" key="1">
    <source>
        <dbReference type="ARBA" id="ARBA00004123"/>
    </source>
</evidence>
<accession>A0A8K0NKZ1</accession>
<keyword evidence="5" id="KW-0539">Nucleus</keyword>
<dbReference type="GO" id="GO:0008270">
    <property type="term" value="F:zinc ion binding"/>
    <property type="evidence" value="ECO:0007669"/>
    <property type="project" value="InterPro"/>
</dbReference>
<dbReference type="Proteomes" id="UP000812966">
    <property type="component" value="Unassembled WGS sequence"/>
</dbReference>
<comment type="subcellular location">
    <subcellularLocation>
        <location evidence="1">Nucleus</location>
    </subcellularLocation>
</comment>
<evidence type="ECO:0000256" key="2">
    <source>
        <dbReference type="ARBA" id="ARBA00023015"/>
    </source>
</evidence>
<dbReference type="GO" id="GO:0005634">
    <property type="term" value="C:nucleus"/>
    <property type="evidence" value="ECO:0007669"/>
    <property type="project" value="UniProtKB-SubCell"/>
</dbReference>
<dbReference type="EMBL" id="JABELV010000171">
    <property type="protein sequence ID" value="KAG7528691.1"/>
    <property type="molecule type" value="Genomic_DNA"/>
</dbReference>
<proteinExistence type="predicted"/>